<organism evidence="2 3">
    <name type="scientific">Nonomuraea endophytica</name>
    <dbReference type="NCBI Taxonomy" id="714136"/>
    <lineage>
        <taxon>Bacteria</taxon>
        <taxon>Bacillati</taxon>
        <taxon>Actinomycetota</taxon>
        <taxon>Actinomycetes</taxon>
        <taxon>Streptosporangiales</taxon>
        <taxon>Streptosporangiaceae</taxon>
        <taxon>Nonomuraea</taxon>
    </lineage>
</organism>
<dbReference type="EMBL" id="JACHIN010000019">
    <property type="protein sequence ID" value="MBB5083806.1"/>
    <property type="molecule type" value="Genomic_DNA"/>
</dbReference>
<comment type="caution">
    <text evidence="2">The sequence shown here is derived from an EMBL/GenBank/DDBJ whole genome shotgun (WGS) entry which is preliminary data.</text>
</comment>
<reference evidence="2 3" key="1">
    <citation type="submission" date="2020-08" db="EMBL/GenBank/DDBJ databases">
        <title>Genomic Encyclopedia of Type Strains, Phase IV (KMG-IV): sequencing the most valuable type-strain genomes for metagenomic binning, comparative biology and taxonomic classification.</title>
        <authorList>
            <person name="Goeker M."/>
        </authorList>
    </citation>
    <scope>NUCLEOTIDE SEQUENCE [LARGE SCALE GENOMIC DNA]</scope>
    <source>
        <strain evidence="2 3">DSM 45385</strain>
    </source>
</reference>
<proteinExistence type="predicted"/>
<feature type="region of interest" description="Disordered" evidence="1">
    <location>
        <begin position="16"/>
        <end position="61"/>
    </location>
</feature>
<evidence type="ECO:0000313" key="2">
    <source>
        <dbReference type="EMBL" id="MBB5083806.1"/>
    </source>
</evidence>
<keyword evidence="3" id="KW-1185">Reference proteome</keyword>
<evidence type="ECO:0000313" key="3">
    <source>
        <dbReference type="Proteomes" id="UP000568380"/>
    </source>
</evidence>
<name>A0A7W8ACK4_9ACTN</name>
<protein>
    <submittedName>
        <fullName evidence="2">Uncharacterized protein</fullName>
    </submittedName>
</protein>
<evidence type="ECO:0000256" key="1">
    <source>
        <dbReference type="SAM" id="MobiDB-lite"/>
    </source>
</evidence>
<dbReference type="AlphaFoldDB" id="A0A7W8ACK4"/>
<sequence length="131" mass="13944">MLRDEFVDDVRVQPMAANTLADGNDRLRTGDGPTPSASSTPEPTPTPTPRRTVKKTPKPRGDVKVVTVKGGEVAFTIGAAGCGLVSATPNSGYTAKVSKNDGWIRVDLVQAEHGSAVFCIGAERRTDTWEY</sequence>
<gene>
    <name evidence="2" type="ORF">HNR40_009311</name>
</gene>
<accession>A0A7W8ACK4</accession>
<dbReference type="RefSeq" id="WP_184973250.1">
    <property type="nucleotide sequence ID" value="NZ_JACHIN010000019.1"/>
</dbReference>
<dbReference type="Proteomes" id="UP000568380">
    <property type="component" value="Unassembled WGS sequence"/>
</dbReference>